<gene>
    <name evidence="1" type="ORF">ACFPK8_13185</name>
</gene>
<comment type="caution">
    <text evidence="1">The sequence shown here is derived from an EMBL/GenBank/DDBJ whole genome shotgun (WGS) entry which is preliminary data.</text>
</comment>
<name>A0ABW0FGB5_9MICO</name>
<accession>A0ABW0FGB5</accession>
<evidence type="ECO:0000313" key="1">
    <source>
        <dbReference type="EMBL" id="MFC5298467.1"/>
    </source>
</evidence>
<dbReference type="Proteomes" id="UP001595937">
    <property type="component" value="Unassembled WGS sequence"/>
</dbReference>
<evidence type="ECO:0000313" key="2">
    <source>
        <dbReference type="Proteomes" id="UP001595937"/>
    </source>
</evidence>
<dbReference type="RefSeq" id="WP_343925229.1">
    <property type="nucleotide sequence ID" value="NZ_BAAAIR010000045.1"/>
</dbReference>
<proteinExistence type="predicted"/>
<dbReference type="GeneID" id="303298232"/>
<protein>
    <submittedName>
        <fullName evidence="1">Uncharacterized protein</fullName>
    </submittedName>
</protein>
<keyword evidence="2" id="KW-1185">Reference proteome</keyword>
<sequence>MTLVSSRIECDGEVFMVSLGAPGNYSYDWISGPNAQYGFSLAAHNSPPLETADHLANIRNFLEQIDPETGYIED</sequence>
<organism evidence="1 2">
    <name type="scientific">Brachybacterium tyrofermentans</name>
    <dbReference type="NCBI Taxonomy" id="47848"/>
    <lineage>
        <taxon>Bacteria</taxon>
        <taxon>Bacillati</taxon>
        <taxon>Actinomycetota</taxon>
        <taxon>Actinomycetes</taxon>
        <taxon>Micrococcales</taxon>
        <taxon>Dermabacteraceae</taxon>
        <taxon>Brachybacterium</taxon>
    </lineage>
</organism>
<reference evidence="2" key="1">
    <citation type="journal article" date="2019" name="Int. J. Syst. Evol. Microbiol.">
        <title>The Global Catalogue of Microorganisms (GCM) 10K type strain sequencing project: providing services to taxonomists for standard genome sequencing and annotation.</title>
        <authorList>
            <consortium name="The Broad Institute Genomics Platform"/>
            <consortium name="The Broad Institute Genome Sequencing Center for Infectious Disease"/>
            <person name="Wu L."/>
            <person name="Ma J."/>
        </authorList>
    </citation>
    <scope>NUCLEOTIDE SEQUENCE [LARGE SCALE GENOMIC DNA]</scope>
    <source>
        <strain evidence="2">CGMCC 1.16455</strain>
    </source>
</reference>
<dbReference type="EMBL" id="JBHSLN010000067">
    <property type="protein sequence ID" value="MFC5298467.1"/>
    <property type="molecule type" value="Genomic_DNA"/>
</dbReference>